<keyword evidence="2" id="KW-1185">Reference proteome</keyword>
<proteinExistence type="predicted"/>
<reference evidence="1 2" key="1">
    <citation type="submission" date="2019-06" db="EMBL/GenBank/DDBJ databases">
        <title>WGS assembly of Gossypium darwinii.</title>
        <authorList>
            <person name="Chen Z.J."/>
            <person name="Sreedasyam A."/>
            <person name="Ando A."/>
            <person name="Song Q."/>
            <person name="De L."/>
            <person name="Hulse-Kemp A."/>
            <person name="Ding M."/>
            <person name="Ye W."/>
            <person name="Kirkbride R."/>
            <person name="Jenkins J."/>
            <person name="Plott C."/>
            <person name="Lovell J."/>
            <person name="Lin Y.-M."/>
            <person name="Vaughn R."/>
            <person name="Liu B."/>
            <person name="Li W."/>
            <person name="Simpson S."/>
            <person name="Scheffler B."/>
            <person name="Saski C."/>
            <person name="Grover C."/>
            <person name="Hu G."/>
            <person name="Conover J."/>
            <person name="Carlson J."/>
            <person name="Shu S."/>
            <person name="Boston L."/>
            <person name="Williams M."/>
            <person name="Peterson D."/>
            <person name="Mcgee K."/>
            <person name="Jones D."/>
            <person name="Wendel J."/>
            <person name="Stelly D."/>
            <person name="Grimwood J."/>
            <person name="Schmutz J."/>
        </authorList>
    </citation>
    <scope>NUCLEOTIDE SEQUENCE [LARGE SCALE GENOMIC DNA]</scope>
    <source>
        <strain evidence="1">1808015.09</strain>
    </source>
</reference>
<evidence type="ECO:0000313" key="2">
    <source>
        <dbReference type="Proteomes" id="UP000323506"/>
    </source>
</evidence>
<sequence length="85" mass="9887">MNPSKSVIRLGSLSHLFCNHHVPYCRRGILHPKYDRIQVCSTKPFLVNFLNYRSRISFNLHCGKPRLFGKKKPLKASNSFCHECI</sequence>
<gene>
    <name evidence="1" type="ORF">ES288_D03G105600v1</name>
</gene>
<organism evidence="1 2">
    <name type="scientific">Gossypium darwinii</name>
    <name type="common">Darwin's cotton</name>
    <name type="synonym">Gossypium barbadense var. darwinii</name>
    <dbReference type="NCBI Taxonomy" id="34276"/>
    <lineage>
        <taxon>Eukaryota</taxon>
        <taxon>Viridiplantae</taxon>
        <taxon>Streptophyta</taxon>
        <taxon>Embryophyta</taxon>
        <taxon>Tracheophyta</taxon>
        <taxon>Spermatophyta</taxon>
        <taxon>Magnoliopsida</taxon>
        <taxon>eudicotyledons</taxon>
        <taxon>Gunneridae</taxon>
        <taxon>Pentapetalae</taxon>
        <taxon>rosids</taxon>
        <taxon>malvids</taxon>
        <taxon>Malvales</taxon>
        <taxon>Malvaceae</taxon>
        <taxon>Malvoideae</taxon>
        <taxon>Gossypium</taxon>
    </lineage>
</organism>
<dbReference type="AlphaFoldDB" id="A0A5D2D7L3"/>
<dbReference type="Proteomes" id="UP000323506">
    <property type="component" value="Chromosome D03"/>
</dbReference>
<accession>A0A5D2D7L3</accession>
<dbReference type="EMBL" id="CM017703">
    <property type="protein sequence ID" value="TYG76313.1"/>
    <property type="molecule type" value="Genomic_DNA"/>
</dbReference>
<protein>
    <submittedName>
        <fullName evidence="1">Uncharacterized protein</fullName>
    </submittedName>
</protein>
<name>A0A5D2D7L3_GOSDA</name>
<evidence type="ECO:0000313" key="1">
    <source>
        <dbReference type="EMBL" id="TYG76313.1"/>
    </source>
</evidence>